<dbReference type="Proteomes" id="UP000657918">
    <property type="component" value="Chromosome 4"/>
</dbReference>
<dbReference type="GO" id="GO:0006368">
    <property type="term" value="P:transcription elongation by RNA polymerase II"/>
    <property type="evidence" value="ECO:0007669"/>
    <property type="project" value="InterPro"/>
</dbReference>
<comment type="similarity">
    <text evidence="2">Belongs to the EAF family.</text>
</comment>
<dbReference type="GO" id="GO:0032783">
    <property type="term" value="C:super elongation complex"/>
    <property type="evidence" value="ECO:0007669"/>
    <property type="project" value="InterPro"/>
</dbReference>
<dbReference type="GO" id="GO:0003711">
    <property type="term" value="F:transcription elongation factor activity"/>
    <property type="evidence" value="ECO:0007669"/>
    <property type="project" value="TreeGrafter"/>
</dbReference>
<evidence type="ECO:0000256" key="6">
    <source>
        <dbReference type="ARBA" id="ARBA00023163"/>
    </source>
</evidence>
<protein>
    <recommendedName>
        <fullName evidence="9">Transcription elongation factor Eaf N-terminal domain-containing protein</fullName>
    </recommendedName>
</protein>
<dbReference type="AlphaFoldDB" id="A0A835KDM0"/>
<feature type="region of interest" description="Disordered" evidence="8">
    <location>
        <begin position="1"/>
        <end position="23"/>
    </location>
</feature>
<comment type="caution">
    <text evidence="10">The sequence shown here is derived from an EMBL/GenBank/DDBJ whole genome shotgun (WGS) entry which is preliminary data.</text>
</comment>
<evidence type="ECO:0000259" key="9">
    <source>
        <dbReference type="Pfam" id="PF09816"/>
    </source>
</evidence>
<dbReference type="InterPro" id="IPR019194">
    <property type="entry name" value="Tscrpt_elong_fac_Eaf_N"/>
</dbReference>
<feature type="region of interest" description="Disordered" evidence="8">
    <location>
        <begin position="168"/>
        <end position="187"/>
    </location>
</feature>
<evidence type="ECO:0000256" key="1">
    <source>
        <dbReference type="ARBA" id="ARBA00004123"/>
    </source>
</evidence>
<keyword evidence="6" id="KW-0804">Transcription</keyword>
<evidence type="ECO:0000256" key="8">
    <source>
        <dbReference type="SAM" id="MobiDB-lite"/>
    </source>
</evidence>
<evidence type="ECO:0000256" key="5">
    <source>
        <dbReference type="ARBA" id="ARBA00023159"/>
    </source>
</evidence>
<dbReference type="InterPro" id="IPR027093">
    <property type="entry name" value="EAF_fam"/>
</dbReference>
<feature type="region of interest" description="Disordered" evidence="8">
    <location>
        <begin position="193"/>
        <end position="236"/>
    </location>
</feature>
<organism evidence="10 11">
    <name type="scientific">Salix dunnii</name>
    <dbReference type="NCBI Taxonomy" id="1413687"/>
    <lineage>
        <taxon>Eukaryota</taxon>
        <taxon>Viridiplantae</taxon>
        <taxon>Streptophyta</taxon>
        <taxon>Embryophyta</taxon>
        <taxon>Tracheophyta</taxon>
        <taxon>Spermatophyta</taxon>
        <taxon>Magnoliopsida</taxon>
        <taxon>eudicotyledons</taxon>
        <taxon>Gunneridae</taxon>
        <taxon>Pentapetalae</taxon>
        <taxon>rosids</taxon>
        <taxon>fabids</taxon>
        <taxon>Malpighiales</taxon>
        <taxon>Salicaceae</taxon>
        <taxon>Saliceae</taxon>
        <taxon>Salix</taxon>
    </lineage>
</organism>
<reference evidence="10 11" key="1">
    <citation type="submission" date="2020-10" db="EMBL/GenBank/DDBJ databases">
        <title>Plant Genome Project.</title>
        <authorList>
            <person name="Zhang R.-G."/>
        </authorList>
    </citation>
    <scope>NUCLEOTIDE SEQUENCE [LARGE SCALE GENOMIC DNA]</scope>
    <source>
        <strain evidence="10">FAFU-HL-1</strain>
        <tissue evidence="10">Leaf</tissue>
    </source>
</reference>
<evidence type="ECO:0000313" key="10">
    <source>
        <dbReference type="EMBL" id="KAF9683921.1"/>
    </source>
</evidence>
<evidence type="ECO:0000256" key="3">
    <source>
        <dbReference type="ARBA" id="ARBA00022553"/>
    </source>
</evidence>
<comment type="subcellular location">
    <subcellularLocation>
        <location evidence="1">Nucleus</location>
    </subcellularLocation>
</comment>
<keyword evidence="5" id="KW-0010">Activator</keyword>
<dbReference type="OrthoDB" id="125903at2759"/>
<sequence length="340" mass="36120">MAKRNSTNEEPSTAPDPDRWYDIKLGSSFQDHHNHSSPKFCTLRYEFKPASIDKSQPGLLHKSRDNRVSVEYHNNQQGKPIVMFEGVSEDYKENDAVLFFDGDTFHLEQLHHAVKRLRHVRLPGESAAATATVALVASAFETRSPPAGKAVNSESLDKGMVLQTPVQVEQIGTGGSESPGAELEDEKSMEHLLFPPNLSTSSPDPKNESEEQVDVVNDDGGGGCDISGKGNASEKGLPRTVLNIDINLPHQAETDDEIADVDISDDDIDKGPNAAEALKALNAVDKGPNAAEALKALNAEGMKGQNSSSSGSSGSDSSGSESASSSSDSESSGGDSVFSI</sequence>
<evidence type="ECO:0000256" key="2">
    <source>
        <dbReference type="ARBA" id="ARBA00007798"/>
    </source>
</evidence>
<evidence type="ECO:0000256" key="4">
    <source>
        <dbReference type="ARBA" id="ARBA00023015"/>
    </source>
</evidence>
<keyword evidence="11" id="KW-1185">Reference proteome</keyword>
<gene>
    <name evidence="10" type="ORF">SADUNF_Sadunf04G0064200</name>
</gene>
<feature type="compositionally biased region" description="Low complexity" evidence="8">
    <location>
        <begin position="307"/>
        <end position="340"/>
    </location>
</feature>
<feature type="compositionally biased region" description="Polar residues" evidence="8">
    <location>
        <begin position="1"/>
        <end position="11"/>
    </location>
</feature>
<dbReference type="PANTHER" id="PTHR15970">
    <property type="entry name" value="ELL-ASSOCIATED FACTOR EAF"/>
    <property type="match status" value="1"/>
</dbReference>
<feature type="region of interest" description="Disordered" evidence="8">
    <location>
        <begin position="296"/>
        <end position="340"/>
    </location>
</feature>
<dbReference type="PANTHER" id="PTHR15970:SF2">
    <property type="entry name" value="ELL-ASSOCIATED FACTOR EAF"/>
    <property type="match status" value="1"/>
</dbReference>
<keyword evidence="7" id="KW-0539">Nucleus</keyword>
<name>A0A835KDM0_9ROSI</name>
<keyword evidence="4" id="KW-0805">Transcription regulation</keyword>
<dbReference type="EMBL" id="JADGMS010000004">
    <property type="protein sequence ID" value="KAF9683921.1"/>
    <property type="molecule type" value="Genomic_DNA"/>
</dbReference>
<dbReference type="Pfam" id="PF09816">
    <property type="entry name" value="EAF"/>
    <property type="match status" value="1"/>
</dbReference>
<accession>A0A835KDM0</accession>
<evidence type="ECO:0000256" key="7">
    <source>
        <dbReference type="ARBA" id="ARBA00023242"/>
    </source>
</evidence>
<feature type="domain" description="Transcription elongation factor Eaf N-terminal" evidence="9">
    <location>
        <begin position="21"/>
        <end position="121"/>
    </location>
</feature>
<proteinExistence type="inferred from homology"/>
<evidence type="ECO:0000313" key="11">
    <source>
        <dbReference type="Proteomes" id="UP000657918"/>
    </source>
</evidence>
<keyword evidence="3" id="KW-0597">Phosphoprotein</keyword>